<dbReference type="Pfam" id="PF05137">
    <property type="entry name" value="PilN"/>
    <property type="match status" value="1"/>
</dbReference>
<evidence type="ECO:0000313" key="2">
    <source>
        <dbReference type="EMBL" id="SER02584.1"/>
    </source>
</evidence>
<name>A0A1H9KTS7_9GAMM</name>
<accession>A0A1H9KTS7</accession>
<dbReference type="Proteomes" id="UP000199233">
    <property type="component" value="Unassembled WGS sequence"/>
</dbReference>
<dbReference type="InterPro" id="IPR052534">
    <property type="entry name" value="Extracell_DNA_Util/SecSys_Comp"/>
</dbReference>
<gene>
    <name evidence="2" type="ORF">SAMN04488038_11438</name>
</gene>
<feature type="coiled-coil region" evidence="1">
    <location>
        <begin position="48"/>
        <end position="79"/>
    </location>
</feature>
<sequence>MSPALNLLDWRSLRRVQAQQRLRRQLQLSLLAALFLLLLLYGGLQLLSERQGRQQAQLRKQLQQQEQQLQAHYRHAEQARRWRLQLQQIEALRRQRELPDLWLEALEQSLPPTLRWSELQQTADGLLLKGQAQDAAQLGDYLQALQQSAVFAQVQLQAQQSEAQGGLQRFVLFLQPSPLAAGL</sequence>
<dbReference type="GO" id="GO:0043107">
    <property type="term" value="P:type IV pilus-dependent motility"/>
    <property type="evidence" value="ECO:0007669"/>
    <property type="project" value="TreeGrafter"/>
</dbReference>
<dbReference type="AlphaFoldDB" id="A0A1H9KTS7"/>
<dbReference type="EMBL" id="FOFS01000014">
    <property type="protein sequence ID" value="SER02584.1"/>
    <property type="molecule type" value="Genomic_DNA"/>
</dbReference>
<reference evidence="3" key="1">
    <citation type="submission" date="2016-10" db="EMBL/GenBank/DDBJ databases">
        <authorList>
            <person name="Varghese N."/>
            <person name="Submissions S."/>
        </authorList>
    </citation>
    <scope>NUCLEOTIDE SEQUENCE [LARGE SCALE GENOMIC DNA]</scope>
    <source>
        <strain evidence="3">DSM 25927</strain>
    </source>
</reference>
<dbReference type="STRING" id="489703.SAMN04488038_11438"/>
<keyword evidence="3" id="KW-1185">Reference proteome</keyword>
<dbReference type="GO" id="GO:0043683">
    <property type="term" value="P:type IV pilus assembly"/>
    <property type="evidence" value="ECO:0007669"/>
    <property type="project" value="TreeGrafter"/>
</dbReference>
<dbReference type="InterPro" id="IPR007813">
    <property type="entry name" value="PilN"/>
</dbReference>
<dbReference type="PANTHER" id="PTHR40278">
    <property type="entry name" value="DNA UTILIZATION PROTEIN HOFN"/>
    <property type="match status" value="1"/>
</dbReference>
<dbReference type="RefSeq" id="WP_093288843.1">
    <property type="nucleotide sequence ID" value="NZ_FOFS01000014.1"/>
</dbReference>
<keyword evidence="1" id="KW-0175">Coiled coil</keyword>
<organism evidence="2 3">
    <name type="scientific">Solimonas aquatica</name>
    <dbReference type="NCBI Taxonomy" id="489703"/>
    <lineage>
        <taxon>Bacteria</taxon>
        <taxon>Pseudomonadati</taxon>
        <taxon>Pseudomonadota</taxon>
        <taxon>Gammaproteobacteria</taxon>
        <taxon>Nevskiales</taxon>
        <taxon>Nevskiaceae</taxon>
        <taxon>Solimonas</taxon>
    </lineage>
</organism>
<protein>
    <submittedName>
        <fullName evidence="2">Tfp pilus assembly protein PilN</fullName>
    </submittedName>
</protein>
<evidence type="ECO:0000256" key="1">
    <source>
        <dbReference type="SAM" id="Coils"/>
    </source>
</evidence>
<proteinExistence type="predicted"/>
<dbReference type="PANTHER" id="PTHR40278:SF2">
    <property type="entry name" value="TYPE IV PILUS INNER MEMBRANE COMPONENT PILN"/>
    <property type="match status" value="1"/>
</dbReference>
<evidence type="ECO:0000313" key="3">
    <source>
        <dbReference type="Proteomes" id="UP000199233"/>
    </source>
</evidence>